<feature type="compositionally biased region" description="Polar residues" evidence="3">
    <location>
        <begin position="426"/>
        <end position="453"/>
    </location>
</feature>
<name>A0A7J6LBR1_PERCH</name>
<organism evidence="4 5">
    <name type="scientific">Perkinsus chesapeaki</name>
    <name type="common">Clam parasite</name>
    <name type="synonym">Perkinsus andrewsi</name>
    <dbReference type="NCBI Taxonomy" id="330153"/>
    <lineage>
        <taxon>Eukaryota</taxon>
        <taxon>Sar</taxon>
        <taxon>Alveolata</taxon>
        <taxon>Perkinsozoa</taxon>
        <taxon>Perkinsea</taxon>
        <taxon>Perkinsida</taxon>
        <taxon>Perkinsidae</taxon>
        <taxon>Perkinsus</taxon>
    </lineage>
</organism>
<dbReference type="GO" id="GO:0005829">
    <property type="term" value="C:cytosol"/>
    <property type="evidence" value="ECO:0007669"/>
    <property type="project" value="TreeGrafter"/>
</dbReference>
<evidence type="ECO:0000256" key="3">
    <source>
        <dbReference type="SAM" id="MobiDB-lite"/>
    </source>
</evidence>
<dbReference type="Gene3D" id="3.40.50.2000">
    <property type="entry name" value="Glycogen Phosphorylase B"/>
    <property type="match status" value="1"/>
</dbReference>
<feature type="compositionally biased region" description="Acidic residues" evidence="3">
    <location>
        <begin position="576"/>
        <end position="589"/>
    </location>
</feature>
<dbReference type="Pfam" id="PF02358">
    <property type="entry name" value="Trehalose_PPase"/>
    <property type="match status" value="1"/>
</dbReference>
<evidence type="ECO:0000256" key="1">
    <source>
        <dbReference type="ARBA" id="ARBA00005409"/>
    </source>
</evidence>
<feature type="region of interest" description="Disordered" evidence="3">
    <location>
        <begin position="561"/>
        <end position="619"/>
    </location>
</feature>
<protein>
    <submittedName>
        <fullName evidence="4">Trehalose-6-P synthase/phosphatase complex synthase subunit</fullName>
    </submittedName>
</protein>
<feature type="non-terminal residue" evidence="4">
    <location>
        <position position="1"/>
    </location>
</feature>
<dbReference type="SUPFAM" id="SSF56784">
    <property type="entry name" value="HAD-like"/>
    <property type="match status" value="1"/>
</dbReference>
<feature type="region of interest" description="Disordered" evidence="3">
    <location>
        <begin position="410"/>
        <end position="491"/>
    </location>
</feature>
<evidence type="ECO:0000313" key="4">
    <source>
        <dbReference type="EMBL" id="KAF4656685.1"/>
    </source>
</evidence>
<dbReference type="GO" id="GO:0004805">
    <property type="term" value="F:trehalose-phosphatase activity"/>
    <property type="evidence" value="ECO:0007669"/>
    <property type="project" value="TreeGrafter"/>
</dbReference>
<gene>
    <name evidence="4" type="primary">TPS1_2</name>
    <name evidence="4" type="ORF">FOL47_008809</name>
</gene>
<sequence length="619" mass="67440">YLSARYAMSLSVDQDPSASPSCVLGHQGALLGRVVCSEFSGCSQVLTGSLRVNPWDTEKVLNMLDESLTMPSQELASRFARDVSYVTSHSLLRWAQGIINDLARCRAHYVSRMSNPDADKEVAWGVKGSCQVLAQIDDHNFFKLDVPRVVRDYSKSKRRIFFLDNEGTLAPDLRRMFRHSEGGVDRESSTLLSHGNPPSAAVLDALSKLCSDPRNTEWFGSVRNIGLAAEHGYYWKLPPNSMKRHAVDSAGKLGEGSHDPSPVGPDGWACLLPEASEADAKKAEWKALAGELMRQDTDPDFGLHQAKNLYASLEEYLQGYDVEVTMGKGYVEAKLRGVNKGLAVQTILAELATAGNGQAPDFVMCIGDDRSDEYMFEALNSMSVSLTTHPDSLDHAQFVAGVGIVRSSGVEREVSSEEESEKPFQRTKSTPAQPSATPSTDNTFTQKMWQRYSSRARPSRTSEPSSGVVGQSRTIKKKKSPSRQSKDTGVYHKYTVTVGRKPGSQAHYYVHDVHSVTDLLGRLADETICPRMEASEESADGASPGGTQMFAVQIAQTVPAGGSAQFAKPSKIEASPIEEGDSQEEEEGNEPSSPSRPPVWEIKFSNADSSDSLNGDGSE</sequence>
<evidence type="ECO:0000256" key="2">
    <source>
        <dbReference type="ARBA" id="ARBA00006330"/>
    </source>
</evidence>
<dbReference type="Gene3D" id="3.40.50.1000">
    <property type="entry name" value="HAD superfamily/HAD-like"/>
    <property type="match status" value="1"/>
</dbReference>
<dbReference type="InterPro" id="IPR023214">
    <property type="entry name" value="HAD_sf"/>
</dbReference>
<dbReference type="EMBL" id="JAAPAO010000583">
    <property type="protein sequence ID" value="KAF4656685.1"/>
    <property type="molecule type" value="Genomic_DNA"/>
</dbReference>
<comment type="similarity">
    <text evidence="2">In the C-terminal section; belongs to the trehalose phosphatase family.</text>
</comment>
<reference evidence="4 5" key="1">
    <citation type="submission" date="2020-04" db="EMBL/GenBank/DDBJ databases">
        <title>Perkinsus chesapeaki whole genome sequence.</title>
        <authorList>
            <person name="Bogema D.R."/>
        </authorList>
    </citation>
    <scope>NUCLEOTIDE SEQUENCE [LARGE SCALE GENOMIC DNA]</scope>
    <source>
        <strain evidence="4">ATCC PRA-425</strain>
    </source>
</reference>
<dbReference type="Pfam" id="PF00982">
    <property type="entry name" value="Glyco_transf_20"/>
    <property type="match status" value="1"/>
</dbReference>
<dbReference type="SUPFAM" id="SSF53756">
    <property type="entry name" value="UDP-Glycosyltransferase/glycogen phosphorylase"/>
    <property type="match status" value="1"/>
</dbReference>
<dbReference type="GO" id="GO:0005992">
    <property type="term" value="P:trehalose biosynthetic process"/>
    <property type="evidence" value="ECO:0007669"/>
    <property type="project" value="InterPro"/>
</dbReference>
<dbReference type="Proteomes" id="UP000591131">
    <property type="component" value="Unassembled WGS sequence"/>
</dbReference>
<comment type="similarity">
    <text evidence="1">In the N-terminal section; belongs to the glycosyltransferase 20 family.</text>
</comment>
<dbReference type="PANTHER" id="PTHR10788:SF94">
    <property type="entry name" value="ALPHA,ALPHA-TREHALOSE-PHOSPHATE SYNTHASE [UDP-FORMING] 5"/>
    <property type="match status" value="1"/>
</dbReference>
<evidence type="ECO:0000313" key="5">
    <source>
        <dbReference type="Proteomes" id="UP000591131"/>
    </source>
</evidence>
<dbReference type="OrthoDB" id="755951at2759"/>
<feature type="compositionally biased region" description="Polar residues" evidence="3">
    <location>
        <begin position="606"/>
        <end position="619"/>
    </location>
</feature>
<keyword evidence="5" id="KW-1185">Reference proteome</keyword>
<comment type="caution">
    <text evidence="4">The sequence shown here is derived from an EMBL/GenBank/DDBJ whole genome shotgun (WGS) entry which is preliminary data.</text>
</comment>
<proteinExistence type="inferred from homology"/>
<dbReference type="FunFam" id="3.40.50.1000:FF:000052">
    <property type="entry name" value="Alpha,alpha-trehalose-phosphate synthase [UDP-forming] 6"/>
    <property type="match status" value="1"/>
</dbReference>
<dbReference type="InterPro" id="IPR001830">
    <property type="entry name" value="Glyco_trans_20"/>
</dbReference>
<dbReference type="InterPro" id="IPR036412">
    <property type="entry name" value="HAD-like_sf"/>
</dbReference>
<dbReference type="AlphaFoldDB" id="A0A7J6LBR1"/>
<dbReference type="PANTHER" id="PTHR10788">
    <property type="entry name" value="TREHALOSE-6-PHOSPHATE SYNTHASE"/>
    <property type="match status" value="1"/>
</dbReference>
<accession>A0A7J6LBR1</accession>
<feature type="compositionally biased region" description="Polar residues" evidence="3">
    <location>
        <begin position="459"/>
        <end position="473"/>
    </location>
</feature>
<dbReference type="InterPro" id="IPR003337">
    <property type="entry name" value="Trehalose_PPase"/>
</dbReference>